<gene>
    <name evidence="1" type="ORF">METZ01_LOCUS297073</name>
</gene>
<accession>A0A382M5Q3</accession>
<dbReference type="SUPFAM" id="SSF51197">
    <property type="entry name" value="Clavaminate synthase-like"/>
    <property type="match status" value="1"/>
</dbReference>
<name>A0A382M5Q3_9ZZZZ</name>
<proteinExistence type="predicted"/>
<evidence type="ECO:0000313" key="1">
    <source>
        <dbReference type="EMBL" id="SVC44219.1"/>
    </source>
</evidence>
<sequence>FDYDPCFIDILFDNNIPELIEKYTNYKKVTLAHIQLRKSYPGNSYMDWHRDNYLKNGEKIGMFPPSVKIIYYPLYEQIEDCLKVIPGSHVRFFEDKKIDIEINSKFPHEMIKSSDNSMTLFDTSIYHGAINGKDKNGSLRLIYSFANKEDYLENFSPNKIHQRINNYYERNL</sequence>
<organism evidence="1">
    <name type="scientific">marine metagenome</name>
    <dbReference type="NCBI Taxonomy" id="408172"/>
    <lineage>
        <taxon>unclassified sequences</taxon>
        <taxon>metagenomes</taxon>
        <taxon>ecological metagenomes</taxon>
    </lineage>
</organism>
<protein>
    <recommendedName>
        <fullName evidence="2">Aspartyl/asparaginy/proline hydroxylase domain-containing protein</fullName>
    </recommendedName>
</protein>
<dbReference type="AlphaFoldDB" id="A0A382M5Q3"/>
<reference evidence="1" key="1">
    <citation type="submission" date="2018-05" db="EMBL/GenBank/DDBJ databases">
        <authorList>
            <person name="Lanie J.A."/>
            <person name="Ng W.-L."/>
            <person name="Kazmierczak K.M."/>
            <person name="Andrzejewski T.M."/>
            <person name="Davidsen T.M."/>
            <person name="Wayne K.J."/>
            <person name="Tettelin H."/>
            <person name="Glass J.I."/>
            <person name="Rusch D."/>
            <person name="Podicherti R."/>
            <person name="Tsui H.-C.T."/>
            <person name="Winkler M.E."/>
        </authorList>
    </citation>
    <scope>NUCLEOTIDE SEQUENCE</scope>
</reference>
<feature type="non-terminal residue" evidence="1">
    <location>
        <position position="1"/>
    </location>
</feature>
<dbReference type="EMBL" id="UINC01091448">
    <property type="protein sequence ID" value="SVC44219.1"/>
    <property type="molecule type" value="Genomic_DNA"/>
</dbReference>
<evidence type="ECO:0008006" key="2">
    <source>
        <dbReference type="Google" id="ProtNLM"/>
    </source>
</evidence>
<dbReference type="Gene3D" id="2.60.120.620">
    <property type="entry name" value="q2cbj1_9rhob like domain"/>
    <property type="match status" value="1"/>
</dbReference>